<organism evidence="1 2">
    <name type="scientific">Dreissena polymorpha</name>
    <name type="common">Zebra mussel</name>
    <name type="synonym">Mytilus polymorpha</name>
    <dbReference type="NCBI Taxonomy" id="45954"/>
    <lineage>
        <taxon>Eukaryota</taxon>
        <taxon>Metazoa</taxon>
        <taxon>Spiralia</taxon>
        <taxon>Lophotrochozoa</taxon>
        <taxon>Mollusca</taxon>
        <taxon>Bivalvia</taxon>
        <taxon>Autobranchia</taxon>
        <taxon>Heteroconchia</taxon>
        <taxon>Euheterodonta</taxon>
        <taxon>Imparidentia</taxon>
        <taxon>Neoheterodontei</taxon>
        <taxon>Myida</taxon>
        <taxon>Dreissenoidea</taxon>
        <taxon>Dreissenidae</taxon>
        <taxon>Dreissena</taxon>
    </lineage>
</organism>
<dbReference type="AlphaFoldDB" id="A0A9D4M2J4"/>
<evidence type="ECO:0000313" key="2">
    <source>
        <dbReference type="Proteomes" id="UP000828390"/>
    </source>
</evidence>
<comment type="caution">
    <text evidence="1">The sequence shown here is derived from an EMBL/GenBank/DDBJ whole genome shotgun (WGS) entry which is preliminary data.</text>
</comment>
<protein>
    <submittedName>
        <fullName evidence="1">Uncharacterized protein</fullName>
    </submittedName>
</protein>
<accession>A0A9D4M2J4</accession>
<reference evidence="1" key="2">
    <citation type="submission" date="2020-11" db="EMBL/GenBank/DDBJ databases">
        <authorList>
            <person name="McCartney M.A."/>
            <person name="Auch B."/>
            <person name="Kono T."/>
            <person name="Mallez S."/>
            <person name="Becker A."/>
            <person name="Gohl D.M."/>
            <person name="Silverstein K.A.T."/>
            <person name="Koren S."/>
            <person name="Bechman K.B."/>
            <person name="Herman A."/>
            <person name="Abrahante J.E."/>
            <person name="Garbe J."/>
        </authorList>
    </citation>
    <scope>NUCLEOTIDE SEQUENCE</scope>
    <source>
        <strain evidence="1">Duluth1</strain>
        <tissue evidence="1">Whole animal</tissue>
    </source>
</reference>
<name>A0A9D4M2J4_DREPO</name>
<dbReference type="Proteomes" id="UP000828390">
    <property type="component" value="Unassembled WGS sequence"/>
</dbReference>
<sequence>MHDFYFVKRKFSVVDNIKTECIVVQSRQQKIEMAQKKIDDYRSWLQTTCISDMHLNKLWISTGDNRIYQLDIQTKTLTTAFITEGACYGFALFDGGFAIIVLSKTDYDLSEWQIKLFTRSGVLKGELADKTEKNLLKTPKYLQSNANEDILYSSDSGTNSVIAINSRGHVLFVFTSTSMFAPGSLAVDLEGNIYVACDQGVLQIHKDGEKSRLVLKLKDNKPGVQAVFFDRKHNCLVVLKDSKTASVFRFVDCIKNVSNASDFNKQE</sequence>
<evidence type="ECO:0000313" key="1">
    <source>
        <dbReference type="EMBL" id="KAH3868645.1"/>
    </source>
</evidence>
<dbReference type="InterPro" id="IPR011042">
    <property type="entry name" value="6-blade_b-propeller_TolB-like"/>
</dbReference>
<dbReference type="EMBL" id="JAIWYP010000002">
    <property type="protein sequence ID" value="KAH3868645.1"/>
    <property type="molecule type" value="Genomic_DNA"/>
</dbReference>
<dbReference type="SUPFAM" id="SSF63825">
    <property type="entry name" value="YWTD domain"/>
    <property type="match status" value="1"/>
</dbReference>
<proteinExistence type="predicted"/>
<gene>
    <name evidence="1" type="ORF">DPMN_031796</name>
</gene>
<reference evidence="1" key="1">
    <citation type="journal article" date="2019" name="bioRxiv">
        <title>The Genome of the Zebra Mussel, Dreissena polymorpha: A Resource for Invasive Species Research.</title>
        <authorList>
            <person name="McCartney M.A."/>
            <person name="Auch B."/>
            <person name="Kono T."/>
            <person name="Mallez S."/>
            <person name="Zhang Y."/>
            <person name="Obille A."/>
            <person name="Becker A."/>
            <person name="Abrahante J.E."/>
            <person name="Garbe J."/>
            <person name="Badalamenti J.P."/>
            <person name="Herman A."/>
            <person name="Mangelson H."/>
            <person name="Liachko I."/>
            <person name="Sullivan S."/>
            <person name="Sone E.D."/>
            <person name="Koren S."/>
            <person name="Silverstein K.A.T."/>
            <person name="Beckman K.B."/>
            <person name="Gohl D.M."/>
        </authorList>
    </citation>
    <scope>NUCLEOTIDE SEQUENCE</scope>
    <source>
        <strain evidence="1">Duluth1</strain>
        <tissue evidence="1">Whole animal</tissue>
    </source>
</reference>
<dbReference type="Gene3D" id="2.120.10.30">
    <property type="entry name" value="TolB, C-terminal domain"/>
    <property type="match status" value="1"/>
</dbReference>
<keyword evidence="2" id="KW-1185">Reference proteome</keyword>